<evidence type="ECO:0000313" key="3">
    <source>
        <dbReference type="Proteomes" id="UP001159363"/>
    </source>
</evidence>
<dbReference type="Proteomes" id="UP001159363">
    <property type="component" value="Chromosome 12"/>
</dbReference>
<proteinExistence type="predicted"/>
<sequence>MSGERASLSLTKKCEIYEEVDEQKTRKAEIAQQHGIRKSLFFSILKMREEIFATHDSWRFRRSFAKMIRPDEIAKPACKWPMVQKKADELALSAPRNIVGESASVKPKLVSEGLPLLQNILSRYQPRNVYNADELGMFYNLMPDHTLAVKGDVCKGTKRSKERLTVLQHGRQ</sequence>
<comment type="caution">
    <text evidence="2">The sequence shown here is derived from an EMBL/GenBank/DDBJ whole genome shotgun (WGS) entry which is preliminary data.</text>
</comment>
<comment type="subcellular location">
    <subcellularLocation>
        <location evidence="1">Nucleus</location>
    </subcellularLocation>
</comment>
<keyword evidence="3" id="KW-1185">Reference proteome</keyword>
<protein>
    <submittedName>
        <fullName evidence="2">Uncharacterized protein</fullName>
    </submittedName>
</protein>
<name>A0ABQ9GDU7_9NEOP</name>
<dbReference type="EMBL" id="JARBHB010000013">
    <property type="protein sequence ID" value="KAJ8870453.1"/>
    <property type="molecule type" value="Genomic_DNA"/>
</dbReference>
<organism evidence="2 3">
    <name type="scientific">Dryococelus australis</name>
    <dbReference type="NCBI Taxonomy" id="614101"/>
    <lineage>
        <taxon>Eukaryota</taxon>
        <taxon>Metazoa</taxon>
        <taxon>Ecdysozoa</taxon>
        <taxon>Arthropoda</taxon>
        <taxon>Hexapoda</taxon>
        <taxon>Insecta</taxon>
        <taxon>Pterygota</taxon>
        <taxon>Neoptera</taxon>
        <taxon>Polyneoptera</taxon>
        <taxon>Phasmatodea</taxon>
        <taxon>Verophasmatodea</taxon>
        <taxon>Anareolatae</taxon>
        <taxon>Phasmatidae</taxon>
        <taxon>Eurycanthinae</taxon>
        <taxon>Dryococelus</taxon>
    </lineage>
</organism>
<evidence type="ECO:0000313" key="2">
    <source>
        <dbReference type="EMBL" id="KAJ8870453.1"/>
    </source>
</evidence>
<dbReference type="Gene3D" id="1.10.10.60">
    <property type="entry name" value="Homeodomain-like"/>
    <property type="match status" value="1"/>
</dbReference>
<reference evidence="2 3" key="1">
    <citation type="submission" date="2023-02" db="EMBL/GenBank/DDBJ databases">
        <title>LHISI_Scaffold_Assembly.</title>
        <authorList>
            <person name="Stuart O.P."/>
            <person name="Cleave R."/>
            <person name="Magrath M.J.L."/>
            <person name="Mikheyev A.S."/>
        </authorList>
    </citation>
    <scope>NUCLEOTIDE SEQUENCE [LARGE SCALE GENOMIC DNA]</scope>
    <source>
        <strain evidence="2">Daus_M_001</strain>
        <tissue evidence="2">Leg muscle</tissue>
    </source>
</reference>
<gene>
    <name evidence="2" type="ORF">PR048_029475</name>
</gene>
<accession>A0ABQ9GDU7</accession>
<dbReference type="InterPro" id="IPR009057">
    <property type="entry name" value="Homeodomain-like_sf"/>
</dbReference>
<dbReference type="SUPFAM" id="SSF46689">
    <property type="entry name" value="Homeodomain-like"/>
    <property type="match status" value="1"/>
</dbReference>
<evidence type="ECO:0000256" key="1">
    <source>
        <dbReference type="ARBA" id="ARBA00004123"/>
    </source>
</evidence>